<sequence length="138" mass="15299">MRGRCGFEGEAVGVWYTRMGPAGWVGQIDHVRVYLSDEEGEICRAQAAVAAAVTASLASLRDAASAYLDLFVDRGKACGRAQEPWWLDEVEFRDQTEEETVCYALHFSLHGDDGGLWTVGMRASADGHLPFRFERRQG</sequence>
<gene>
    <name evidence="1" type="ORF">MRSR164_22150</name>
</gene>
<dbReference type="Proteomes" id="UP001349262">
    <property type="component" value="Unassembled WGS sequence"/>
</dbReference>
<proteinExistence type="predicted"/>
<name>A0ABU7TFE9_9HYPH</name>
<evidence type="ECO:0008006" key="3">
    <source>
        <dbReference type="Google" id="ProtNLM"/>
    </source>
</evidence>
<dbReference type="EMBL" id="MLBY01000005">
    <property type="protein sequence ID" value="MEE7459395.1"/>
    <property type="molecule type" value="Genomic_DNA"/>
</dbReference>
<evidence type="ECO:0000313" key="2">
    <source>
        <dbReference type="Proteomes" id="UP001349262"/>
    </source>
</evidence>
<keyword evidence="2" id="KW-1185">Reference proteome</keyword>
<evidence type="ECO:0000313" key="1">
    <source>
        <dbReference type="EMBL" id="MEE7459395.1"/>
    </source>
</evidence>
<organism evidence="1 2">
    <name type="scientific">Methylobacterium radiotolerans</name>
    <dbReference type="NCBI Taxonomy" id="31998"/>
    <lineage>
        <taxon>Bacteria</taxon>
        <taxon>Pseudomonadati</taxon>
        <taxon>Pseudomonadota</taxon>
        <taxon>Alphaproteobacteria</taxon>
        <taxon>Hyphomicrobiales</taxon>
        <taxon>Methylobacteriaceae</taxon>
        <taxon>Methylobacterium</taxon>
    </lineage>
</organism>
<protein>
    <recommendedName>
        <fullName evidence="3">DUF2262 domain-containing protein</fullName>
    </recommendedName>
</protein>
<comment type="caution">
    <text evidence="1">The sequence shown here is derived from an EMBL/GenBank/DDBJ whole genome shotgun (WGS) entry which is preliminary data.</text>
</comment>
<accession>A0ABU7TFE9</accession>
<reference evidence="1 2" key="1">
    <citation type="journal article" date="2012" name="Genet. Mol. Biol.">
        <title>Analysis of 16S rRNA and mxaF genes revealing insights into Methylobacterium niche-specific plant association.</title>
        <authorList>
            <person name="Dourado M.N."/>
            <person name="Andreote F.D."/>
            <person name="Dini-Andreote F."/>
            <person name="Conti R."/>
            <person name="Araujo J.M."/>
            <person name="Araujo W.L."/>
        </authorList>
    </citation>
    <scope>NUCLEOTIDE SEQUENCE [LARGE SCALE GENOMIC DNA]</scope>
    <source>
        <strain evidence="1 2">SR1.6/4</strain>
    </source>
</reference>